<proteinExistence type="inferred from homology"/>
<name>A0AAE3DZS4_9FIRM</name>
<sequence>MLRPIDIQNKEFEKKLKGYNCDEVDDFLDVVIQDYELLCKENQTLKDKIGLLTETVERYKQMENTMQKSIDIAKQAAEDAKRNAETEANAIISKAKLDASYLARQIDDEHMKRHQEMLSLKGEIEQYKMQIKSLCANVMKMVDNID</sequence>
<dbReference type="RefSeq" id="WP_022230004.1">
    <property type="nucleotide sequence ID" value="NZ_JAJEQM010000012.1"/>
</dbReference>
<keyword evidence="3" id="KW-0963">Cytoplasm</keyword>
<keyword evidence="6" id="KW-0131">Cell cycle</keyword>
<dbReference type="PANTHER" id="PTHR35794:SF2">
    <property type="entry name" value="CELL DIVISION PROTEIN DIVIVA"/>
    <property type="match status" value="1"/>
</dbReference>
<feature type="coiled-coil region" evidence="7">
    <location>
        <begin position="70"/>
        <end position="137"/>
    </location>
</feature>
<evidence type="ECO:0000256" key="1">
    <source>
        <dbReference type="ARBA" id="ARBA00004496"/>
    </source>
</evidence>
<comment type="subcellular location">
    <subcellularLocation>
        <location evidence="1">Cytoplasm</location>
    </subcellularLocation>
</comment>
<evidence type="ECO:0000256" key="5">
    <source>
        <dbReference type="ARBA" id="ARBA00023054"/>
    </source>
</evidence>
<dbReference type="EMBL" id="JAJEQM010000012">
    <property type="protein sequence ID" value="MCC2211003.1"/>
    <property type="molecule type" value="Genomic_DNA"/>
</dbReference>
<evidence type="ECO:0000313" key="9">
    <source>
        <dbReference type="Proteomes" id="UP001198242"/>
    </source>
</evidence>
<keyword evidence="9" id="KW-1185">Reference proteome</keyword>
<reference evidence="8 9" key="1">
    <citation type="submission" date="2021-10" db="EMBL/GenBank/DDBJ databases">
        <title>Anaerobic single-cell dispensing facilitates the cultivation of human gut bacteria.</title>
        <authorList>
            <person name="Afrizal A."/>
        </authorList>
    </citation>
    <scope>NUCLEOTIDE SEQUENCE [LARGE SCALE GENOMIC DNA]</scope>
    <source>
        <strain evidence="8 9">CLA-AA-H232</strain>
    </source>
</reference>
<keyword evidence="4" id="KW-0132">Cell division</keyword>
<comment type="caution">
    <text evidence="8">The sequence shown here is derived from an EMBL/GenBank/DDBJ whole genome shotgun (WGS) entry which is preliminary data.</text>
</comment>
<dbReference type="NCBIfam" id="TIGR03544">
    <property type="entry name" value="DivI1A_domain"/>
    <property type="match status" value="1"/>
</dbReference>
<evidence type="ECO:0000313" key="8">
    <source>
        <dbReference type="EMBL" id="MCC2211003.1"/>
    </source>
</evidence>
<evidence type="ECO:0000256" key="3">
    <source>
        <dbReference type="ARBA" id="ARBA00022490"/>
    </source>
</evidence>
<dbReference type="InterPro" id="IPR019933">
    <property type="entry name" value="DivIVA_domain"/>
</dbReference>
<dbReference type="GO" id="GO:0051301">
    <property type="term" value="P:cell division"/>
    <property type="evidence" value="ECO:0007669"/>
    <property type="project" value="UniProtKB-KW"/>
</dbReference>
<keyword evidence="5 7" id="KW-0175">Coiled coil</keyword>
<evidence type="ECO:0000256" key="4">
    <source>
        <dbReference type="ARBA" id="ARBA00022618"/>
    </source>
</evidence>
<protein>
    <submittedName>
        <fullName evidence="8">DivIVA domain-containing protein</fullName>
    </submittedName>
</protein>
<evidence type="ECO:0000256" key="6">
    <source>
        <dbReference type="ARBA" id="ARBA00023306"/>
    </source>
</evidence>
<organism evidence="8 9">
    <name type="scientific">Hominilimicola fabiformis</name>
    <dbReference type="NCBI Taxonomy" id="2885356"/>
    <lineage>
        <taxon>Bacteria</taxon>
        <taxon>Bacillati</taxon>
        <taxon>Bacillota</taxon>
        <taxon>Clostridia</taxon>
        <taxon>Eubacteriales</taxon>
        <taxon>Oscillospiraceae</taxon>
        <taxon>Hominilimicola</taxon>
    </lineage>
</organism>
<dbReference type="Pfam" id="PF05103">
    <property type="entry name" value="DivIVA"/>
    <property type="match status" value="1"/>
</dbReference>
<evidence type="ECO:0000256" key="2">
    <source>
        <dbReference type="ARBA" id="ARBA00009008"/>
    </source>
</evidence>
<dbReference type="Gene3D" id="6.10.250.660">
    <property type="match status" value="1"/>
</dbReference>
<gene>
    <name evidence="8" type="ORF">LKE05_09410</name>
</gene>
<dbReference type="InterPro" id="IPR007793">
    <property type="entry name" value="DivIVA_fam"/>
</dbReference>
<accession>A0AAE3DZS4</accession>
<comment type="similarity">
    <text evidence="2">Belongs to the DivIVA family.</text>
</comment>
<evidence type="ECO:0000256" key="7">
    <source>
        <dbReference type="SAM" id="Coils"/>
    </source>
</evidence>
<dbReference type="PANTHER" id="PTHR35794">
    <property type="entry name" value="CELL DIVISION PROTEIN DIVIVA"/>
    <property type="match status" value="1"/>
</dbReference>
<dbReference type="Proteomes" id="UP001198242">
    <property type="component" value="Unassembled WGS sequence"/>
</dbReference>
<dbReference type="GO" id="GO:0005737">
    <property type="term" value="C:cytoplasm"/>
    <property type="evidence" value="ECO:0007669"/>
    <property type="project" value="UniProtKB-SubCell"/>
</dbReference>
<dbReference type="AlphaFoldDB" id="A0AAE3DZS4"/>